<sequence>MNIDTRLNFLFKQYVSGSSTPEETAEFMMMINNPQYKILLYKLMDQYLAKTKFNNGLDEEQKTKVLSRVFQFSEPEILAPAPPVQSSAAVRLLPLWTKMMGAAIVLIALSVAFYFSNRQQQGKRIAYSSYKGELKPGGNKAILILANGTKLCLTDAANGQLAEEENVRVSKTADGRLVYQAKEGTQETRPGTDAKIQYNTISTPAGGQYQVLLPDGTHVWMNAASSLKYPISFADLKERRVELTGEAYFEVSKIHKADGRMPFIVTSRGQEVEVLGTHFNVNAYREEKTSVTTLLEGSVRVRRSAVSEEIIAPGEQAVVNEHIKVSRVDTAIAVAWKNGIFKFDDADIHTVMNQLSRWYDIDVAYQGKLPANKFNGEVYRNMDASKAFRILSLAKINFRIETPVNNQGRRRIVITQN</sequence>
<dbReference type="PANTHER" id="PTHR30273:SF2">
    <property type="entry name" value="PROTEIN FECR"/>
    <property type="match status" value="1"/>
</dbReference>
<dbReference type="EMBL" id="FNRA01000001">
    <property type="protein sequence ID" value="SDZ90452.1"/>
    <property type="molecule type" value="Genomic_DNA"/>
</dbReference>
<dbReference type="InterPro" id="IPR012373">
    <property type="entry name" value="Ferrdict_sens_TM"/>
</dbReference>
<dbReference type="AlphaFoldDB" id="A0A1H3WVT4"/>
<dbReference type="GO" id="GO:0016989">
    <property type="term" value="F:sigma factor antagonist activity"/>
    <property type="evidence" value="ECO:0007669"/>
    <property type="project" value="TreeGrafter"/>
</dbReference>
<feature type="domain" description="FecR protein" evidence="2">
    <location>
        <begin position="200"/>
        <end position="300"/>
    </location>
</feature>
<dbReference type="Gene3D" id="3.55.50.30">
    <property type="match status" value="1"/>
</dbReference>
<dbReference type="Pfam" id="PF04773">
    <property type="entry name" value="FecR"/>
    <property type="match status" value="1"/>
</dbReference>
<dbReference type="STRING" id="425514.SAMN05443550_101388"/>
<dbReference type="InterPro" id="IPR032508">
    <property type="entry name" value="FecR_C"/>
</dbReference>
<dbReference type="OrthoDB" id="1099963at2"/>
<evidence type="ECO:0000259" key="2">
    <source>
        <dbReference type="Pfam" id="PF04773"/>
    </source>
</evidence>
<dbReference type="PANTHER" id="PTHR30273">
    <property type="entry name" value="PERIPLASMIC SIGNAL SENSOR AND SIGMA FACTOR ACTIVATOR FECR-RELATED"/>
    <property type="match status" value="1"/>
</dbReference>
<dbReference type="InterPro" id="IPR006860">
    <property type="entry name" value="FecR"/>
</dbReference>
<evidence type="ECO:0000313" key="5">
    <source>
        <dbReference type="Proteomes" id="UP000198850"/>
    </source>
</evidence>
<dbReference type="Proteomes" id="UP000198850">
    <property type="component" value="Unassembled WGS sequence"/>
</dbReference>
<dbReference type="RefSeq" id="WP_090554587.1">
    <property type="nucleotide sequence ID" value="NZ_FNRA01000001.1"/>
</dbReference>
<evidence type="ECO:0000313" key="4">
    <source>
        <dbReference type="EMBL" id="SDZ90452.1"/>
    </source>
</evidence>
<keyword evidence="1" id="KW-0812">Transmembrane</keyword>
<accession>A0A1H3WVT4</accession>
<keyword evidence="1" id="KW-1133">Transmembrane helix</keyword>
<evidence type="ECO:0000256" key="1">
    <source>
        <dbReference type="SAM" id="Phobius"/>
    </source>
</evidence>
<feature type="transmembrane region" description="Helical" evidence="1">
    <location>
        <begin position="95"/>
        <end position="115"/>
    </location>
</feature>
<keyword evidence="5" id="KW-1185">Reference proteome</keyword>
<feature type="domain" description="Protein FecR C-terminal" evidence="3">
    <location>
        <begin position="341"/>
        <end position="401"/>
    </location>
</feature>
<evidence type="ECO:0000259" key="3">
    <source>
        <dbReference type="Pfam" id="PF16344"/>
    </source>
</evidence>
<reference evidence="4 5" key="1">
    <citation type="submission" date="2016-10" db="EMBL/GenBank/DDBJ databases">
        <authorList>
            <person name="de Groot N.N."/>
        </authorList>
    </citation>
    <scope>NUCLEOTIDE SEQUENCE [LARGE SCALE GENOMIC DNA]</scope>
    <source>
        <strain evidence="4 5">DSM 19033</strain>
    </source>
</reference>
<proteinExistence type="predicted"/>
<dbReference type="Pfam" id="PF16344">
    <property type="entry name" value="FecR_C"/>
    <property type="match status" value="1"/>
</dbReference>
<gene>
    <name evidence="4" type="ORF">SAMN05443550_101388</name>
</gene>
<dbReference type="Gene3D" id="2.60.120.1440">
    <property type="match status" value="1"/>
</dbReference>
<keyword evidence="1" id="KW-0472">Membrane</keyword>
<organism evidence="4 5">
    <name type="scientific">Pedobacter hartonius</name>
    <dbReference type="NCBI Taxonomy" id="425514"/>
    <lineage>
        <taxon>Bacteria</taxon>
        <taxon>Pseudomonadati</taxon>
        <taxon>Bacteroidota</taxon>
        <taxon>Sphingobacteriia</taxon>
        <taxon>Sphingobacteriales</taxon>
        <taxon>Sphingobacteriaceae</taxon>
        <taxon>Pedobacter</taxon>
    </lineage>
</organism>
<protein>
    <submittedName>
        <fullName evidence="4">FecR family protein</fullName>
    </submittedName>
</protein>
<name>A0A1H3WVT4_9SPHI</name>